<feature type="transmembrane region" description="Helical" evidence="2">
    <location>
        <begin position="21"/>
        <end position="46"/>
    </location>
</feature>
<accession>A0A1Y5P771</accession>
<feature type="region of interest" description="Disordered" evidence="1">
    <location>
        <begin position="125"/>
        <end position="172"/>
    </location>
</feature>
<feature type="compositionally biased region" description="Polar residues" evidence="1">
    <location>
        <begin position="126"/>
        <end position="138"/>
    </location>
</feature>
<evidence type="ECO:0000256" key="2">
    <source>
        <dbReference type="SAM" id="Phobius"/>
    </source>
</evidence>
<sequence>MKHSGSGTGAHCSRRNRRQPYAWLGAGAVTLGIGAALASGSAVAYADTGAGSGAGKTSSASSESGSASATATDSSTAKKATARSARSSAATSSGGNVSSRKASAAAASNVPAAAVVDTDAAETATGNSPAATLSSTGHSARVHAASATTSTAAGDSSSPAAANSTPSSTSWLPSTPPVVASVAVSLAQQQIALAQSELQQQTWGSGNFAAGLVSIAPQILLAQAALALNTWETSITPAQSLYARTSGVPIVHELAGVGLLGALLLPTLATTALNSVGLFLPLVGALEGTGGITAVQNAVSTAALNGRVYALVPVTMRSTTEPIVYITVNGGPSTPVLVDTGSSGLVLTAASVGDAAPLGAPTGSGTSGYSGGLSYGYTTYTTTVNFGNGIVSGPTSVNIVNAADSAAALAFFHQLGGASGVLGIGANAAGPGPVGIPTTALPGDLSQGVFLYQGLFLGVAGVMVFGPNPLPTRTSVSGAPDAYLNVKINNGSPTTVGAIIDSGGVYGTILSSMVGGASNVPVGTRISVYTADGVLLYSYIVTSQNRPTVISSGLINTGYAPYQHGPVYLDYTTPDGMGSTNFDYA</sequence>
<name>A0A1Y5P771_9MYCO</name>
<reference evidence="4" key="1">
    <citation type="submission" date="2016-03" db="EMBL/GenBank/DDBJ databases">
        <authorList>
            <person name="Ploux O."/>
        </authorList>
    </citation>
    <scope>NUCLEOTIDE SEQUENCE</scope>
    <source>
        <strain evidence="4">UC10</strain>
    </source>
</reference>
<evidence type="ECO:0000313" key="4">
    <source>
        <dbReference type="EMBL" id="SBS74552.1"/>
    </source>
</evidence>
<feature type="domain" description="PE cleavage protein A C-terminal" evidence="3">
    <location>
        <begin position="311"/>
        <end position="579"/>
    </location>
</feature>
<gene>
    <name evidence="4" type="ORF">MHPYR_20089</name>
</gene>
<keyword evidence="2" id="KW-1133">Transmembrane helix</keyword>
<dbReference type="AlphaFoldDB" id="A0A1Y5P771"/>
<dbReference type="InterPro" id="IPR021109">
    <property type="entry name" value="Peptidase_aspartic_dom_sf"/>
</dbReference>
<evidence type="ECO:0000259" key="3">
    <source>
        <dbReference type="Pfam" id="PF20729"/>
    </source>
</evidence>
<proteinExistence type="predicted"/>
<evidence type="ECO:0000256" key="1">
    <source>
        <dbReference type="SAM" id="MobiDB-lite"/>
    </source>
</evidence>
<feature type="compositionally biased region" description="Low complexity" evidence="1">
    <location>
        <begin position="142"/>
        <end position="172"/>
    </location>
</feature>
<organism evidence="4">
    <name type="scientific">uncultured Mycobacterium sp</name>
    <dbReference type="NCBI Taxonomy" id="171292"/>
    <lineage>
        <taxon>Bacteria</taxon>
        <taxon>Bacillati</taxon>
        <taxon>Actinomycetota</taxon>
        <taxon>Actinomycetes</taxon>
        <taxon>Mycobacteriales</taxon>
        <taxon>Mycobacteriaceae</taxon>
        <taxon>Mycobacterium</taxon>
        <taxon>environmental samples</taxon>
    </lineage>
</organism>
<keyword evidence="2" id="KW-0472">Membrane</keyword>
<dbReference type="NCBIfam" id="NF038019">
    <property type="entry name" value="PE_process_PecA"/>
    <property type="match status" value="1"/>
</dbReference>
<dbReference type="Gene3D" id="2.40.70.10">
    <property type="entry name" value="Acid Proteases"/>
    <property type="match status" value="1"/>
</dbReference>
<dbReference type="GO" id="GO:0004190">
    <property type="term" value="F:aspartic-type endopeptidase activity"/>
    <property type="evidence" value="ECO:0007669"/>
    <property type="project" value="InterPro"/>
</dbReference>
<dbReference type="EMBL" id="FLQS01000012">
    <property type="protein sequence ID" value="SBS74552.1"/>
    <property type="molecule type" value="Genomic_DNA"/>
</dbReference>
<protein>
    <recommendedName>
        <fullName evidence="3">PE cleavage protein A C-terminal domain-containing protein</fullName>
    </recommendedName>
</protein>
<keyword evidence="2" id="KW-0812">Transmembrane</keyword>
<feature type="region of interest" description="Disordered" evidence="1">
    <location>
        <begin position="48"/>
        <end position="98"/>
    </location>
</feature>
<dbReference type="InterPro" id="IPR048054">
    <property type="entry name" value="PecA_C"/>
</dbReference>
<dbReference type="Pfam" id="PF20729">
    <property type="entry name" value="PE-PGRS_C"/>
    <property type="match status" value="1"/>
</dbReference>